<dbReference type="Pfam" id="PF01810">
    <property type="entry name" value="LysE"/>
    <property type="match status" value="1"/>
</dbReference>
<name>A0A7V5HZY4_UNCAE</name>
<evidence type="ECO:0000256" key="2">
    <source>
        <dbReference type="ARBA" id="ARBA00022475"/>
    </source>
</evidence>
<sequence>MLFFLLTVIGISLSGVMMPGPVFAATISKSFNSKFAGSFVAIGHGIVEFPLMFLIYFGLYNFFQNQFVRIFLGIAGGIVLIYLGKDIFHLKSAAKASFQENPTSRATLAGAVTSLLNPYFVLWWVTVGTTLIIKSASFGLIGFFLFGVVHWLCDFFWYSTVSFVAHHSGKIWGEKAQLLLIGVSSLLLISFGVWFIVSSLRWIA</sequence>
<evidence type="ECO:0000256" key="5">
    <source>
        <dbReference type="ARBA" id="ARBA00023136"/>
    </source>
</evidence>
<keyword evidence="5 6" id="KW-0472">Membrane</keyword>
<dbReference type="EMBL" id="DRTT01000010">
    <property type="protein sequence ID" value="HHF97942.1"/>
    <property type="molecule type" value="Genomic_DNA"/>
</dbReference>
<evidence type="ECO:0000256" key="1">
    <source>
        <dbReference type="ARBA" id="ARBA00004651"/>
    </source>
</evidence>
<evidence type="ECO:0000256" key="6">
    <source>
        <dbReference type="SAM" id="Phobius"/>
    </source>
</evidence>
<organism evidence="7">
    <name type="scientific">Aerophobetes bacterium</name>
    <dbReference type="NCBI Taxonomy" id="2030807"/>
    <lineage>
        <taxon>Bacteria</taxon>
        <taxon>Candidatus Aerophobota</taxon>
    </lineage>
</organism>
<reference evidence="7" key="1">
    <citation type="journal article" date="2020" name="mSystems">
        <title>Genome- and Community-Level Interaction Insights into Carbon Utilization and Element Cycling Functions of Hydrothermarchaeota in Hydrothermal Sediment.</title>
        <authorList>
            <person name="Zhou Z."/>
            <person name="Liu Y."/>
            <person name="Xu W."/>
            <person name="Pan J."/>
            <person name="Luo Z.H."/>
            <person name="Li M."/>
        </authorList>
    </citation>
    <scope>NUCLEOTIDE SEQUENCE [LARGE SCALE GENOMIC DNA]</scope>
    <source>
        <strain evidence="7">HyVt-92</strain>
    </source>
</reference>
<comment type="caution">
    <text evidence="7">The sequence shown here is derived from an EMBL/GenBank/DDBJ whole genome shotgun (WGS) entry which is preliminary data.</text>
</comment>
<dbReference type="Proteomes" id="UP000886070">
    <property type="component" value="Unassembled WGS sequence"/>
</dbReference>
<evidence type="ECO:0000256" key="3">
    <source>
        <dbReference type="ARBA" id="ARBA00022692"/>
    </source>
</evidence>
<protein>
    <submittedName>
        <fullName evidence="7">Lysine transporter LysE</fullName>
    </submittedName>
</protein>
<keyword evidence="4 6" id="KW-1133">Transmembrane helix</keyword>
<accession>A0A7V5HZY4</accession>
<dbReference type="InterPro" id="IPR001123">
    <property type="entry name" value="LeuE-type"/>
</dbReference>
<dbReference type="AlphaFoldDB" id="A0A7V5HZY4"/>
<evidence type="ECO:0000256" key="4">
    <source>
        <dbReference type="ARBA" id="ARBA00022989"/>
    </source>
</evidence>
<comment type="subcellular location">
    <subcellularLocation>
        <location evidence="1">Cell membrane</location>
        <topology evidence="1">Multi-pass membrane protein</topology>
    </subcellularLocation>
</comment>
<feature type="transmembrane region" description="Helical" evidence="6">
    <location>
        <begin position="137"/>
        <end position="158"/>
    </location>
</feature>
<feature type="transmembrane region" description="Helical" evidence="6">
    <location>
        <begin position="67"/>
        <end position="84"/>
    </location>
</feature>
<feature type="transmembrane region" description="Helical" evidence="6">
    <location>
        <begin position="104"/>
        <end position="125"/>
    </location>
</feature>
<feature type="transmembrane region" description="Helical" evidence="6">
    <location>
        <begin position="178"/>
        <end position="197"/>
    </location>
</feature>
<dbReference type="PANTHER" id="PTHR38825">
    <property type="entry name" value="LYSINE EXPORTER PROTEIN (LYSE/YGGA)"/>
    <property type="match status" value="1"/>
</dbReference>
<keyword evidence="3 6" id="KW-0812">Transmembrane</keyword>
<proteinExistence type="predicted"/>
<dbReference type="GO" id="GO:0006865">
    <property type="term" value="P:amino acid transport"/>
    <property type="evidence" value="ECO:0007669"/>
    <property type="project" value="InterPro"/>
</dbReference>
<feature type="transmembrane region" description="Helical" evidence="6">
    <location>
        <begin position="40"/>
        <end position="60"/>
    </location>
</feature>
<gene>
    <name evidence="7" type="ORF">ENL39_00435</name>
</gene>
<dbReference type="GO" id="GO:0005886">
    <property type="term" value="C:plasma membrane"/>
    <property type="evidence" value="ECO:0007669"/>
    <property type="project" value="UniProtKB-SubCell"/>
</dbReference>
<evidence type="ECO:0000313" key="7">
    <source>
        <dbReference type="EMBL" id="HHF97942.1"/>
    </source>
</evidence>
<dbReference type="PANTHER" id="PTHR38825:SF1">
    <property type="entry name" value="TRANSPORTER, LYSE FAMILY"/>
    <property type="match status" value="1"/>
</dbReference>
<keyword evidence="2" id="KW-1003">Cell membrane</keyword>